<sequence length="58" mass="5928">MSLLIRLLLVVATAITGVLVAADAPGFAIITGMVAVALIAAVVLALALLSWLRNRDSV</sequence>
<proteinExistence type="predicted"/>
<keyword evidence="3" id="KW-1185">Reference proteome</keyword>
<gene>
    <name evidence="2" type="ORF">IBL25_18680</name>
</gene>
<feature type="transmembrane region" description="Helical" evidence="1">
    <location>
        <begin position="32"/>
        <end position="52"/>
    </location>
</feature>
<keyword evidence="1" id="KW-1133">Transmembrane helix</keyword>
<evidence type="ECO:0000256" key="1">
    <source>
        <dbReference type="SAM" id="Phobius"/>
    </source>
</evidence>
<keyword evidence="1" id="KW-0472">Membrane</keyword>
<evidence type="ECO:0000313" key="2">
    <source>
        <dbReference type="EMBL" id="MBC9178972.1"/>
    </source>
</evidence>
<comment type="caution">
    <text evidence="2">The sequence shown here is derived from an EMBL/GenBank/DDBJ whole genome shotgun (WGS) entry which is preliminary data.</text>
</comment>
<accession>A0ABR7RAW3</accession>
<organism evidence="2 3">
    <name type="scientific">Pseudoroseomonas ludipueritiae</name>
    <dbReference type="NCBI Taxonomy" id="198093"/>
    <lineage>
        <taxon>Bacteria</taxon>
        <taxon>Pseudomonadati</taxon>
        <taxon>Pseudomonadota</taxon>
        <taxon>Alphaproteobacteria</taxon>
        <taxon>Acetobacterales</taxon>
        <taxon>Acetobacteraceae</taxon>
        <taxon>Pseudoroseomonas</taxon>
    </lineage>
</organism>
<name>A0ABR7RAW3_9PROT</name>
<keyword evidence="1" id="KW-0812">Transmembrane</keyword>
<dbReference type="RefSeq" id="WP_158600972.1">
    <property type="nucleotide sequence ID" value="NZ_JACTUZ010000110.1"/>
</dbReference>
<reference evidence="2 3" key="1">
    <citation type="journal article" date="2009" name="Int. J. Syst. Evol. Microbiol.">
        <title>Transfer of Teichococcus ludipueritiae and Muricoccus roseus to the genus Roseomonas, as Roseomonas ludipueritiae comb. nov. and Roseomonas rosea comb. nov., respectively, and emended description of the genus Roseomonas.</title>
        <authorList>
            <person name="Sanchez-Porro C."/>
            <person name="Gallego V."/>
            <person name="Busse H.J."/>
            <person name="Kampfer P."/>
            <person name="Ventosa A."/>
        </authorList>
    </citation>
    <scope>NUCLEOTIDE SEQUENCE [LARGE SCALE GENOMIC DNA]</scope>
    <source>
        <strain evidence="2 3">DSM 14915</strain>
    </source>
</reference>
<dbReference type="EMBL" id="JACTUZ010000110">
    <property type="protein sequence ID" value="MBC9178972.1"/>
    <property type="molecule type" value="Genomic_DNA"/>
</dbReference>
<evidence type="ECO:0000313" key="3">
    <source>
        <dbReference type="Proteomes" id="UP000603940"/>
    </source>
</evidence>
<dbReference type="Proteomes" id="UP000603940">
    <property type="component" value="Unassembled WGS sequence"/>
</dbReference>
<evidence type="ECO:0008006" key="4">
    <source>
        <dbReference type="Google" id="ProtNLM"/>
    </source>
</evidence>
<protein>
    <recommendedName>
        <fullName evidence="4">CTP synthetase</fullName>
    </recommendedName>
</protein>